<keyword evidence="4" id="KW-1185">Reference proteome</keyword>
<dbReference type="GO" id="GO:1905515">
    <property type="term" value="P:non-motile cilium assembly"/>
    <property type="evidence" value="ECO:0007669"/>
    <property type="project" value="TreeGrafter"/>
</dbReference>
<evidence type="ECO:0000256" key="1">
    <source>
        <dbReference type="ARBA" id="ARBA00022574"/>
    </source>
</evidence>
<dbReference type="PANTHER" id="PTHR12764:SF4">
    <property type="entry name" value="INTRAFLAGELLAR TRANSPORT PROTEIN 122 HOMOLOG"/>
    <property type="match status" value="1"/>
</dbReference>
<reference evidence="3 4" key="1">
    <citation type="submission" date="2023-10" db="EMBL/GenBank/DDBJ databases">
        <authorList>
            <person name="Maclean D."/>
            <person name="Macfadyen A."/>
        </authorList>
    </citation>
    <scope>NUCLEOTIDE SEQUENCE [LARGE SCALE GENOMIC DNA]</scope>
</reference>
<dbReference type="InterPro" id="IPR036322">
    <property type="entry name" value="WD40_repeat_dom_sf"/>
</dbReference>
<dbReference type="SUPFAM" id="SSF50978">
    <property type="entry name" value="WD40 repeat-like"/>
    <property type="match status" value="1"/>
</dbReference>
<keyword evidence="2" id="KW-0677">Repeat</keyword>
<dbReference type="InterPro" id="IPR015943">
    <property type="entry name" value="WD40/YVTN_repeat-like_dom_sf"/>
</dbReference>
<comment type="caution">
    <text evidence="3">The sequence shown here is derived from an EMBL/GenBank/DDBJ whole genome shotgun (WGS) entry which is preliminary data.</text>
</comment>
<evidence type="ECO:0000313" key="3">
    <source>
        <dbReference type="EMBL" id="CAK0784198.1"/>
    </source>
</evidence>
<dbReference type="GO" id="GO:0097730">
    <property type="term" value="C:non-motile cilium"/>
    <property type="evidence" value="ECO:0007669"/>
    <property type="project" value="TreeGrafter"/>
</dbReference>
<name>A0AAV1IE89_9CHLO</name>
<dbReference type="Gene3D" id="2.130.10.10">
    <property type="entry name" value="YVTN repeat-like/Quinoprotein amine dehydrogenase"/>
    <property type="match status" value="1"/>
</dbReference>
<dbReference type="InterPro" id="IPR039857">
    <property type="entry name" value="Ift122/121"/>
</dbReference>
<dbReference type="Proteomes" id="UP001314263">
    <property type="component" value="Unassembled WGS sequence"/>
</dbReference>
<gene>
    <name evidence="3" type="ORF">CVIRNUC_007402</name>
</gene>
<dbReference type="GO" id="GO:0061512">
    <property type="term" value="P:protein localization to cilium"/>
    <property type="evidence" value="ECO:0007669"/>
    <property type="project" value="TreeGrafter"/>
</dbReference>
<dbReference type="PANTHER" id="PTHR12764">
    <property type="entry name" value="WD REPEAT DOMAIN-RELATED"/>
    <property type="match status" value="1"/>
</dbReference>
<keyword evidence="1" id="KW-0853">WD repeat</keyword>
<organism evidence="3 4">
    <name type="scientific">Coccomyxa viridis</name>
    <dbReference type="NCBI Taxonomy" id="1274662"/>
    <lineage>
        <taxon>Eukaryota</taxon>
        <taxon>Viridiplantae</taxon>
        <taxon>Chlorophyta</taxon>
        <taxon>core chlorophytes</taxon>
        <taxon>Trebouxiophyceae</taxon>
        <taxon>Trebouxiophyceae incertae sedis</taxon>
        <taxon>Coccomyxaceae</taxon>
        <taxon>Coccomyxa</taxon>
    </lineage>
</organism>
<accession>A0AAV1IE89</accession>
<protein>
    <submittedName>
        <fullName evidence="3">Uncharacterized protein</fullName>
    </submittedName>
</protein>
<dbReference type="EMBL" id="CAUYUE010000010">
    <property type="protein sequence ID" value="CAK0784198.1"/>
    <property type="molecule type" value="Genomic_DNA"/>
</dbReference>
<proteinExistence type="predicted"/>
<evidence type="ECO:0000256" key="2">
    <source>
        <dbReference type="ARBA" id="ARBA00022737"/>
    </source>
</evidence>
<sequence length="176" mass="18310">MQAVREGEDERLVVGCADGSVSFFSASGSVIGHHVALGSPIAALAPLSSGEFLCIACANGRLSMHSRAGVSLGVIATVDAKVAHIALQPRGTKICIACLDGSLAMLQLTFLTVHSLYQDLHAYRFVSCSLRLNSLILGYESCIRPQTSGYKAHRLPCCAPVETVAACGQPAGQVPG</sequence>
<dbReference type="GO" id="GO:0035721">
    <property type="term" value="P:intraciliary retrograde transport"/>
    <property type="evidence" value="ECO:0007669"/>
    <property type="project" value="TreeGrafter"/>
</dbReference>
<evidence type="ECO:0000313" key="4">
    <source>
        <dbReference type="Proteomes" id="UP001314263"/>
    </source>
</evidence>
<dbReference type="AlphaFoldDB" id="A0AAV1IE89"/>
<dbReference type="GO" id="GO:0030991">
    <property type="term" value="C:intraciliary transport particle A"/>
    <property type="evidence" value="ECO:0007669"/>
    <property type="project" value="TreeGrafter"/>
</dbReference>